<evidence type="ECO:0000313" key="1">
    <source>
        <dbReference type="EMBL" id="PIN07963.1"/>
    </source>
</evidence>
<comment type="caution">
    <text evidence="1">The sequence shown here is derived from an EMBL/GenBank/DDBJ whole genome shotgun (WGS) entry which is preliminary data.</text>
</comment>
<reference evidence="2" key="1">
    <citation type="journal article" date="2018" name="Gigascience">
        <title>Genome assembly of the Pink Ipe (Handroanthus impetiginosus, Bignoniaceae), a highly valued, ecologically keystone Neotropical timber forest tree.</title>
        <authorList>
            <person name="Silva-Junior O.B."/>
            <person name="Grattapaglia D."/>
            <person name="Novaes E."/>
            <person name="Collevatti R.G."/>
        </authorList>
    </citation>
    <scope>NUCLEOTIDE SEQUENCE [LARGE SCALE GENOMIC DNA]</scope>
    <source>
        <strain evidence="2">cv. UFG-1</strain>
    </source>
</reference>
<sequence>MAHALGSLNLMQEQKVKSTKMLTTRNKINGYLGNFIQFDYSFSHQSFRIVMNFTKYLPHYTSDFFHDLGNTCNKLISTAKFNLRKEIHVI</sequence>
<dbReference type="EMBL" id="NKXS01003947">
    <property type="protein sequence ID" value="PIN07963.1"/>
    <property type="molecule type" value="Genomic_DNA"/>
</dbReference>
<dbReference type="AlphaFoldDB" id="A0A2G9GRP8"/>
<organism evidence="1 2">
    <name type="scientific">Handroanthus impetiginosus</name>
    <dbReference type="NCBI Taxonomy" id="429701"/>
    <lineage>
        <taxon>Eukaryota</taxon>
        <taxon>Viridiplantae</taxon>
        <taxon>Streptophyta</taxon>
        <taxon>Embryophyta</taxon>
        <taxon>Tracheophyta</taxon>
        <taxon>Spermatophyta</taxon>
        <taxon>Magnoliopsida</taxon>
        <taxon>eudicotyledons</taxon>
        <taxon>Gunneridae</taxon>
        <taxon>Pentapetalae</taxon>
        <taxon>asterids</taxon>
        <taxon>lamiids</taxon>
        <taxon>Lamiales</taxon>
        <taxon>Bignoniaceae</taxon>
        <taxon>Crescentiina</taxon>
        <taxon>Tabebuia alliance</taxon>
        <taxon>Handroanthus</taxon>
    </lineage>
</organism>
<gene>
    <name evidence="1" type="ORF">CDL12_19467</name>
</gene>
<proteinExistence type="predicted"/>
<name>A0A2G9GRP8_9LAMI</name>
<protein>
    <submittedName>
        <fullName evidence="1">Uncharacterized protein</fullName>
    </submittedName>
</protein>
<evidence type="ECO:0000313" key="2">
    <source>
        <dbReference type="Proteomes" id="UP000231279"/>
    </source>
</evidence>
<dbReference type="Proteomes" id="UP000231279">
    <property type="component" value="Unassembled WGS sequence"/>
</dbReference>
<keyword evidence="2" id="KW-1185">Reference proteome</keyword>
<accession>A0A2G9GRP8</accession>